<evidence type="ECO:0000256" key="1">
    <source>
        <dbReference type="ARBA" id="ARBA00008668"/>
    </source>
</evidence>
<keyword evidence="5" id="KW-0732">Signal</keyword>
<dbReference type="InterPro" id="IPR001087">
    <property type="entry name" value="GDSL"/>
</dbReference>
<accession>A0ABC9GUH2</accession>
<evidence type="ECO:0000256" key="5">
    <source>
        <dbReference type="SAM" id="SignalP"/>
    </source>
</evidence>
<evidence type="ECO:0000256" key="4">
    <source>
        <dbReference type="SAM" id="MobiDB-lite"/>
    </source>
</evidence>
<evidence type="ECO:0000313" key="7">
    <source>
        <dbReference type="Proteomes" id="UP001497457"/>
    </source>
</evidence>
<feature type="chain" id="PRO_5044742346" description="GDSL esterase/lipase" evidence="5">
    <location>
        <begin position="25"/>
        <end position="345"/>
    </location>
</feature>
<reference evidence="6 7" key="1">
    <citation type="submission" date="2024-10" db="EMBL/GenBank/DDBJ databases">
        <authorList>
            <person name="Ryan C."/>
        </authorList>
    </citation>
    <scope>NUCLEOTIDE SEQUENCE [LARGE SCALE GENOMIC DNA]</scope>
</reference>
<dbReference type="Gene3D" id="3.40.50.1110">
    <property type="entry name" value="SGNH hydrolase"/>
    <property type="match status" value="1"/>
</dbReference>
<comment type="similarity">
    <text evidence="1">Belongs to the 'GDSL' lipolytic enzyme family.</text>
</comment>
<evidence type="ECO:0000256" key="3">
    <source>
        <dbReference type="ARBA" id="ARBA00023098"/>
    </source>
</evidence>
<dbReference type="AlphaFoldDB" id="A0ABC9GUH2"/>
<evidence type="ECO:0008006" key="8">
    <source>
        <dbReference type="Google" id="ProtNLM"/>
    </source>
</evidence>
<organism evidence="6 7">
    <name type="scientific">Urochloa decumbens</name>
    <dbReference type="NCBI Taxonomy" id="240449"/>
    <lineage>
        <taxon>Eukaryota</taxon>
        <taxon>Viridiplantae</taxon>
        <taxon>Streptophyta</taxon>
        <taxon>Embryophyta</taxon>
        <taxon>Tracheophyta</taxon>
        <taxon>Spermatophyta</taxon>
        <taxon>Magnoliopsida</taxon>
        <taxon>Liliopsida</taxon>
        <taxon>Poales</taxon>
        <taxon>Poaceae</taxon>
        <taxon>PACMAD clade</taxon>
        <taxon>Panicoideae</taxon>
        <taxon>Panicodae</taxon>
        <taxon>Paniceae</taxon>
        <taxon>Melinidinae</taxon>
        <taxon>Urochloa</taxon>
    </lineage>
</organism>
<keyword evidence="2" id="KW-0378">Hydrolase</keyword>
<dbReference type="Proteomes" id="UP001497457">
    <property type="component" value="Unassembled WGS sequence"/>
</dbReference>
<dbReference type="EMBL" id="CAXIPR030000185">
    <property type="protein sequence ID" value="CAM0145347.1"/>
    <property type="molecule type" value="Genomic_DNA"/>
</dbReference>
<feature type="signal peptide" evidence="5">
    <location>
        <begin position="1"/>
        <end position="24"/>
    </location>
</feature>
<sequence length="345" mass="38732">MKLRFAAAVFALLLLLLNAGHVESRRHRDSRQYNMFVFGDEFADTGNYPEADLTKATRAYYYPYGSNDKVHGATPSGRFSNGLVHSKRPHAARILGLEESPPAERKREQDGVDPSGMNFAVGGAGVVEGTSEAPNLGTQVNKFRRLVKHGIIDDELTDTVALIAFSGRRDYERFKDMTNTEVKAKVQDVTDKIAEAVDQLMDMGVRKVMVTSLPPLGCTPWLSRSEDGVYDGKCDSQKVSSIHNEYLEEKVFQNEHVFNLDLKAAFNHYAGPSPRSKQFKYRLESCCESFEQSGYCGQVQDGEEQYSLGSKPDKFFYWDDINPTHAGWKAVVKESQESIKNFLDI</sequence>
<gene>
    <name evidence="6" type="ORF">URODEC1_LOCUS119082</name>
</gene>
<dbReference type="PANTHER" id="PTHR46020:SF16">
    <property type="entry name" value="GDSL ESTERASE_LIPASE"/>
    <property type="match status" value="1"/>
</dbReference>
<name>A0ABC9GUH2_9POAL</name>
<dbReference type="GO" id="GO:0006629">
    <property type="term" value="P:lipid metabolic process"/>
    <property type="evidence" value="ECO:0007669"/>
    <property type="project" value="UniProtKB-KW"/>
</dbReference>
<protein>
    <recommendedName>
        <fullName evidence="8">GDSL esterase/lipase</fullName>
    </recommendedName>
</protein>
<keyword evidence="3" id="KW-0443">Lipid metabolism</keyword>
<dbReference type="Pfam" id="PF00657">
    <property type="entry name" value="Lipase_GDSL"/>
    <property type="match status" value="1"/>
</dbReference>
<comment type="caution">
    <text evidence="6">The sequence shown here is derived from an EMBL/GenBank/DDBJ whole genome shotgun (WGS) entry which is preliminary data.</text>
</comment>
<dbReference type="InterPro" id="IPR036514">
    <property type="entry name" value="SGNH_hydro_sf"/>
</dbReference>
<keyword evidence="7" id="KW-1185">Reference proteome</keyword>
<feature type="region of interest" description="Disordered" evidence="4">
    <location>
        <begin position="97"/>
        <end position="116"/>
    </location>
</feature>
<proteinExistence type="inferred from homology"/>
<evidence type="ECO:0000256" key="2">
    <source>
        <dbReference type="ARBA" id="ARBA00022801"/>
    </source>
</evidence>
<evidence type="ECO:0000313" key="6">
    <source>
        <dbReference type="EMBL" id="CAM0145347.1"/>
    </source>
</evidence>
<dbReference type="GO" id="GO:0016787">
    <property type="term" value="F:hydrolase activity"/>
    <property type="evidence" value="ECO:0007669"/>
    <property type="project" value="UniProtKB-KW"/>
</dbReference>
<dbReference type="PANTHER" id="PTHR46020">
    <property type="entry name" value="OSJNBB0059K02.9 PROTEIN"/>
    <property type="match status" value="1"/>
</dbReference>